<feature type="chain" id="PRO_5032800722" evidence="1">
    <location>
        <begin position="29"/>
        <end position="269"/>
    </location>
</feature>
<dbReference type="EMBL" id="JACBZX010000001">
    <property type="protein sequence ID" value="NYG36143.1"/>
    <property type="molecule type" value="Genomic_DNA"/>
</dbReference>
<dbReference type="PROSITE" id="PS51318">
    <property type="entry name" value="TAT"/>
    <property type="match status" value="1"/>
</dbReference>
<proteinExistence type="predicted"/>
<name>A0A852X5V1_9MICO</name>
<reference evidence="2 3" key="1">
    <citation type="submission" date="2020-07" db="EMBL/GenBank/DDBJ databases">
        <title>Sequencing the genomes of 1000 actinobacteria strains.</title>
        <authorList>
            <person name="Klenk H.-P."/>
        </authorList>
    </citation>
    <scope>NUCLEOTIDE SEQUENCE [LARGE SCALE GENOMIC DNA]</scope>
    <source>
        <strain evidence="2 3">DSM 24723</strain>
    </source>
</reference>
<dbReference type="RefSeq" id="WP_179461700.1">
    <property type="nucleotide sequence ID" value="NZ_JACBZX010000001.1"/>
</dbReference>
<feature type="signal peptide" evidence="1">
    <location>
        <begin position="1"/>
        <end position="28"/>
    </location>
</feature>
<dbReference type="AlphaFoldDB" id="A0A852X5V1"/>
<keyword evidence="1" id="KW-0732">Signal</keyword>
<accession>A0A852X5V1</accession>
<dbReference type="Proteomes" id="UP000592181">
    <property type="component" value="Unassembled WGS sequence"/>
</dbReference>
<evidence type="ECO:0000256" key="1">
    <source>
        <dbReference type="SAM" id="SignalP"/>
    </source>
</evidence>
<dbReference type="InterPro" id="IPR006311">
    <property type="entry name" value="TAT_signal"/>
</dbReference>
<sequence>MRLPSRRVLIAPALAGGVALAGTPVALAAPADTSARTTAAATSAATSATPATAAAPASTTRAAARYESVVNLTVKPMWSGANEQLFIDGEVYDGRNYRPLTGRRIVLQSRIKGTSTWRNLAIKESNNNGAFRHIRRADRSRDYRAIYSGNSWFQSDQSGWQRQTTHDGIKVRTSARLYEIGSGSAVRGRLTQLWSSTVKPLKGANVTIEARRPYGTYWFTAGSTKTNHNGYYTWNTSIEPQQCYRYRAIYKGNYKYAAKSKMVYWSSCS</sequence>
<evidence type="ECO:0000313" key="3">
    <source>
        <dbReference type="Proteomes" id="UP000592181"/>
    </source>
</evidence>
<evidence type="ECO:0000313" key="2">
    <source>
        <dbReference type="EMBL" id="NYG36143.1"/>
    </source>
</evidence>
<protein>
    <submittedName>
        <fullName evidence="2">Uncharacterized protein</fullName>
    </submittedName>
</protein>
<gene>
    <name evidence="2" type="ORF">BJY28_000612</name>
</gene>
<keyword evidence="3" id="KW-1185">Reference proteome</keyword>
<comment type="caution">
    <text evidence="2">The sequence shown here is derived from an EMBL/GenBank/DDBJ whole genome shotgun (WGS) entry which is preliminary data.</text>
</comment>
<organism evidence="2 3">
    <name type="scientific">Janibacter alkaliphilus</name>
    <dbReference type="NCBI Taxonomy" id="1069963"/>
    <lineage>
        <taxon>Bacteria</taxon>
        <taxon>Bacillati</taxon>
        <taxon>Actinomycetota</taxon>
        <taxon>Actinomycetes</taxon>
        <taxon>Micrococcales</taxon>
        <taxon>Intrasporangiaceae</taxon>
        <taxon>Janibacter</taxon>
    </lineage>
</organism>